<evidence type="ECO:0000259" key="5">
    <source>
        <dbReference type="PROSITE" id="PS51935"/>
    </source>
</evidence>
<dbReference type="EMBL" id="JABCJJ010000045">
    <property type="protein sequence ID" value="NMR21617.1"/>
    <property type="molecule type" value="Genomic_DNA"/>
</dbReference>
<dbReference type="GO" id="GO:0008234">
    <property type="term" value="F:cysteine-type peptidase activity"/>
    <property type="evidence" value="ECO:0007669"/>
    <property type="project" value="UniProtKB-KW"/>
</dbReference>
<evidence type="ECO:0000313" key="6">
    <source>
        <dbReference type="EMBL" id="NMR21617.1"/>
    </source>
</evidence>
<dbReference type="InterPro" id="IPR023346">
    <property type="entry name" value="Lysozyme-like_dom_sf"/>
</dbReference>
<dbReference type="Pfam" id="PF13406">
    <property type="entry name" value="SLT_2"/>
    <property type="match status" value="1"/>
</dbReference>
<dbReference type="InterPro" id="IPR000064">
    <property type="entry name" value="NLP_P60_dom"/>
</dbReference>
<protein>
    <submittedName>
        <fullName evidence="6">Transglycosylase SLT domain-containing protein</fullName>
    </submittedName>
</protein>
<dbReference type="Pfam" id="PF00877">
    <property type="entry name" value="NLPC_P60"/>
    <property type="match status" value="1"/>
</dbReference>
<dbReference type="GO" id="GO:0006508">
    <property type="term" value="P:proteolysis"/>
    <property type="evidence" value="ECO:0007669"/>
    <property type="project" value="UniProtKB-KW"/>
</dbReference>
<dbReference type="Proteomes" id="UP000562124">
    <property type="component" value="Unassembled WGS sequence"/>
</dbReference>
<dbReference type="Gene3D" id="3.90.1720.10">
    <property type="entry name" value="endopeptidase domain like (from Nostoc punctiforme)"/>
    <property type="match status" value="1"/>
</dbReference>
<evidence type="ECO:0000256" key="1">
    <source>
        <dbReference type="ARBA" id="ARBA00007074"/>
    </source>
</evidence>
<dbReference type="PROSITE" id="PS51935">
    <property type="entry name" value="NLPC_P60"/>
    <property type="match status" value="1"/>
</dbReference>
<organism evidence="6 7">
    <name type="scientific">Cellulomonas fimi</name>
    <dbReference type="NCBI Taxonomy" id="1708"/>
    <lineage>
        <taxon>Bacteria</taxon>
        <taxon>Bacillati</taxon>
        <taxon>Actinomycetota</taxon>
        <taxon>Actinomycetes</taxon>
        <taxon>Micrococcales</taxon>
        <taxon>Cellulomonadaceae</taxon>
        <taxon>Cellulomonas</taxon>
    </lineage>
</organism>
<evidence type="ECO:0000313" key="7">
    <source>
        <dbReference type="Proteomes" id="UP000562124"/>
    </source>
</evidence>
<dbReference type="AlphaFoldDB" id="A0A7Y0QJR3"/>
<dbReference type="InterPro" id="IPR031304">
    <property type="entry name" value="SLT_2"/>
</dbReference>
<comment type="similarity">
    <text evidence="1">Belongs to the peptidase C40 family.</text>
</comment>
<dbReference type="CDD" id="cd13399">
    <property type="entry name" value="Slt35-like"/>
    <property type="match status" value="1"/>
</dbReference>
<dbReference type="SUPFAM" id="SSF53955">
    <property type="entry name" value="Lysozyme-like"/>
    <property type="match status" value="1"/>
</dbReference>
<dbReference type="SUPFAM" id="SSF54001">
    <property type="entry name" value="Cysteine proteinases"/>
    <property type="match status" value="1"/>
</dbReference>
<dbReference type="RefSeq" id="WP_169325984.1">
    <property type="nucleotide sequence ID" value="NZ_JABCJJ010000045.1"/>
</dbReference>
<keyword evidence="4" id="KW-0788">Thiol protease</keyword>
<evidence type="ECO:0000256" key="4">
    <source>
        <dbReference type="ARBA" id="ARBA00022807"/>
    </source>
</evidence>
<dbReference type="InterPro" id="IPR051794">
    <property type="entry name" value="PG_Endopeptidase_C40"/>
</dbReference>
<evidence type="ECO:0000256" key="2">
    <source>
        <dbReference type="ARBA" id="ARBA00022670"/>
    </source>
</evidence>
<keyword evidence="2" id="KW-0645">Protease</keyword>
<sequence>MKTVVVGAVVLLVLPVALVLMGAAVVVSTFSGGAAQAVCTVPDDPSASAVILTDGDPAGEGGVGFALPPPGTPRLASLRNPAASIPDDVKALYVAAADRYYLPWTVLAGIGMAETAHGRTRATSSAGAQGLMQFMPATWAAYGIDGSGDGRADIRNDADSVMSAANYLTASGVTAGVDGVRRALFAYNRADWYVNDVLYYAAAYGGGVVAGDPADCGIGGVGNPAVPALPNQQIATVLAFATAQLGEPYVYGANGPSAWDCSAFTRAAFAQIGITLPRTAAAQQNWVAQGNGYRVPLGQEQPGDLIFTDSYLGPNRVGHVMIVFDPAAQLTIEVGGSPVGHYDYGYWTDRPLFSIWRVGAVA</sequence>
<dbReference type="Gene3D" id="1.10.530.10">
    <property type="match status" value="1"/>
</dbReference>
<name>A0A7Y0QJR3_CELFI</name>
<dbReference type="PANTHER" id="PTHR47359:SF3">
    <property type="entry name" value="NLP_P60 DOMAIN-CONTAINING PROTEIN-RELATED"/>
    <property type="match status" value="1"/>
</dbReference>
<evidence type="ECO:0000256" key="3">
    <source>
        <dbReference type="ARBA" id="ARBA00022801"/>
    </source>
</evidence>
<feature type="domain" description="NlpC/P60" evidence="5">
    <location>
        <begin position="231"/>
        <end position="358"/>
    </location>
</feature>
<keyword evidence="7" id="KW-1185">Reference proteome</keyword>
<gene>
    <name evidence="6" type="ORF">HIR71_15560</name>
</gene>
<proteinExistence type="inferred from homology"/>
<keyword evidence="3" id="KW-0378">Hydrolase</keyword>
<reference evidence="6 7" key="1">
    <citation type="submission" date="2020-04" db="EMBL/GenBank/DDBJ databases">
        <title>Sequencing and Assembly of C. fimi.</title>
        <authorList>
            <person name="Ramsey A.R."/>
        </authorList>
    </citation>
    <scope>NUCLEOTIDE SEQUENCE [LARGE SCALE GENOMIC DNA]</scope>
    <source>
        <strain evidence="6 7">SB</strain>
    </source>
</reference>
<comment type="caution">
    <text evidence="6">The sequence shown here is derived from an EMBL/GenBank/DDBJ whole genome shotgun (WGS) entry which is preliminary data.</text>
</comment>
<dbReference type="InterPro" id="IPR038765">
    <property type="entry name" value="Papain-like_cys_pep_sf"/>
</dbReference>
<accession>A0A7Y0QJR3</accession>
<dbReference type="PANTHER" id="PTHR47359">
    <property type="entry name" value="PEPTIDOGLYCAN DL-ENDOPEPTIDASE CWLO"/>
    <property type="match status" value="1"/>
</dbReference>